<keyword evidence="2 4" id="KW-0863">Zinc-finger</keyword>
<evidence type="ECO:0000259" key="6">
    <source>
        <dbReference type="PROSITE" id="PS50053"/>
    </source>
</evidence>
<evidence type="ECO:0000256" key="2">
    <source>
        <dbReference type="ARBA" id="ARBA00022771"/>
    </source>
</evidence>
<organism evidence="8">
    <name type="scientific">Timema genevievae</name>
    <name type="common">Walking stick</name>
    <dbReference type="NCBI Taxonomy" id="629358"/>
    <lineage>
        <taxon>Eukaryota</taxon>
        <taxon>Metazoa</taxon>
        <taxon>Ecdysozoa</taxon>
        <taxon>Arthropoda</taxon>
        <taxon>Hexapoda</taxon>
        <taxon>Insecta</taxon>
        <taxon>Pterygota</taxon>
        <taxon>Neoptera</taxon>
        <taxon>Polyneoptera</taxon>
        <taxon>Phasmatodea</taxon>
        <taxon>Timematodea</taxon>
        <taxon>Timematoidea</taxon>
        <taxon>Timematidae</taxon>
        <taxon>Timema</taxon>
    </lineage>
</organism>
<evidence type="ECO:0000259" key="7">
    <source>
        <dbReference type="PROSITE" id="PS51039"/>
    </source>
</evidence>
<proteinExistence type="predicted"/>
<sequence length="680" mass="77296">MMSEHGYHPSFHSSFQHEGTIELFIETLTGTAFEITVSPFDIVLSIKLKIHRVEGIPVGHQHLLYNMKELEDSACLADYSIQHGATLKLVLSVRGGPVSTRRLPPVDDLAWRELQDLVENNREEMLEHLPPGCQVTVLLFREGDQVNLFRVVENEDGSYSPLSQSWNGTSLRNLFAEEDSEVEDKRLHENSVTMGKVQDLRAKMEKLSLQKKVKKAISWWFQPKKSPRVLSGKRSLQSRRGTPCSPLILKPQSSDLKTSVGRTRTHKTELLLPPIGHTPRTHGRGYLENSSLIHPPPLPPRRHNRLVQSLEHDISKESLNSLHLPRLEPRRVNRNLSNVKVLPDVQRRSSVDYGCNKSIANSNSNDSLKSLDEENLGKKSGLKVLTRSNLAILEDENRQRNTNENVLALPRRISIPSIEESTLTLSSTPEERVGSAVNGNRTCYRVARLILDEDDRPKTSPDELIQREKATQGLCDILNESKWPLYSSREENQRRKSQVDLPRNSTGNVEDRETKLDVKSLVDGPFLEFGGSRVLLNLDREPPWNVNRGIPKPAGHNMQNTRESTTHSKYQDTDIFPQRLPRRRLSSAEKMSVPQLPSKSKIRPFQQETGNAKKPLRTRCAECRKRLNITNIYSCRCDKLFCSAHRHSESHNCSFDYKSEGRKILEQANPLVAAPKLPKI</sequence>
<dbReference type="AlphaFoldDB" id="A0A7R9PKG3"/>
<dbReference type="GO" id="GO:0008270">
    <property type="term" value="F:zinc ion binding"/>
    <property type="evidence" value="ECO:0007669"/>
    <property type="project" value="UniProtKB-KW"/>
</dbReference>
<dbReference type="PROSITE" id="PS50053">
    <property type="entry name" value="UBIQUITIN_2"/>
    <property type="match status" value="1"/>
</dbReference>
<dbReference type="Gene3D" id="3.10.20.90">
    <property type="entry name" value="Phosphatidylinositol 3-kinase Catalytic Subunit, Chain A, domain 1"/>
    <property type="match status" value="1"/>
</dbReference>
<dbReference type="PROSITE" id="PS51039">
    <property type="entry name" value="ZF_AN1"/>
    <property type="match status" value="1"/>
</dbReference>
<feature type="domain" description="AN1-type" evidence="7">
    <location>
        <begin position="614"/>
        <end position="661"/>
    </location>
</feature>
<dbReference type="InterPro" id="IPR053061">
    <property type="entry name" value="AN1-type_zinc_finger"/>
</dbReference>
<dbReference type="PRINTS" id="PR00348">
    <property type="entry name" value="UBIQUITIN"/>
</dbReference>
<evidence type="ECO:0000256" key="3">
    <source>
        <dbReference type="ARBA" id="ARBA00022833"/>
    </source>
</evidence>
<evidence type="ECO:0008006" key="9">
    <source>
        <dbReference type="Google" id="ProtNLM"/>
    </source>
</evidence>
<dbReference type="InterPro" id="IPR000058">
    <property type="entry name" value="Znf_AN1"/>
</dbReference>
<protein>
    <recommendedName>
        <fullName evidence="9">AN1-type zinc finger protein 4</fullName>
    </recommendedName>
</protein>
<evidence type="ECO:0000256" key="5">
    <source>
        <dbReference type="SAM" id="MobiDB-lite"/>
    </source>
</evidence>
<dbReference type="InterPro" id="IPR029071">
    <property type="entry name" value="Ubiquitin-like_domsf"/>
</dbReference>
<dbReference type="SUPFAM" id="SSF54236">
    <property type="entry name" value="Ubiquitin-like"/>
    <property type="match status" value="1"/>
</dbReference>
<evidence type="ECO:0000256" key="4">
    <source>
        <dbReference type="PROSITE-ProRule" id="PRU00449"/>
    </source>
</evidence>
<dbReference type="EMBL" id="OE840532">
    <property type="protein sequence ID" value="CAD7591021.1"/>
    <property type="molecule type" value="Genomic_DNA"/>
</dbReference>
<gene>
    <name evidence="8" type="ORF">TGEB3V08_LOCUS4425</name>
</gene>
<dbReference type="SMART" id="SM00154">
    <property type="entry name" value="ZnF_AN1"/>
    <property type="match status" value="1"/>
</dbReference>
<dbReference type="PANTHER" id="PTHR46728:SF1">
    <property type="entry name" value="AN1-TYPE ZINC FINGER PROTEIN 4"/>
    <property type="match status" value="1"/>
</dbReference>
<feature type="region of interest" description="Disordered" evidence="5">
    <location>
        <begin position="230"/>
        <end position="260"/>
    </location>
</feature>
<dbReference type="InterPro" id="IPR019956">
    <property type="entry name" value="Ubiquitin_dom"/>
</dbReference>
<accession>A0A7R9PKG3</accession>
<feature type="compositionally biased region" description="Basic and acidic residues" evidence="5">
    <location>
        <begin position="488"/>
        <end position="498"/>
    </location>
</feature>
<reference evidence="8" key="1">
    <citation type="submission" date="2020-11" db="EMBL/GenBank/DDBJ databases">
        <authorList>
            <person name="Tran Van P."/>
        </authorList>
    </citation>
    <scope>NUCLEOTIDE SEQUENCE</scope>
</reference>
<dbReference type="SUPFAM" id="SSF118310">
    <property type="entry name" value="AN1-like Zinc finger"/>
    <property type="match status" value="1"/>
</dbReference>
<name>A0A7R9PKG3_TIMGE</name>
<dbReference type="Gene3D" id="4.10.1110.10">
    <property type="entry name" value="AN1-like Zinc finger"/>
    <property type="match status" value="1"/>
</dbReference>
<dbReference type="Pfam" id="PF01428">
    <property type="entry name" value="zf-AN1"/>
    <property type="match status" value="1"/>
</dbReference>
<dbReference type="SMART" id="SM00213">
    <property type="entry name" value="UBQ"/>
    <property type="match status" value="1"/>
</dbReference>
<dbReference type="Pfam" id="PF00240">
    <property type="entry name" value="ubiquitin"/>
    <property type="match status" value="1"/>
</dbReference>
<feature type="domain" description="Ubiquitin-like" evidence="6">
    <location>
        <begin position="21"/>
        <end position="96"/>
    </location>
</feature>
<evidence type="ECO:0000313" key="8">
    <source>
        <dbReference type="EMBL" id="CAD7591021.1"/>
    </source>
</evidence>
<keyword evidence="3" id="KW-0862">Zinc</keyword>
<evidence type="ECO:0000256" key="1">
    <source>
        <dbReference type="ARBA" id="ARBA00022723"/>
    </source>
</evidence>
<dbReference type="PANTHER" id="PTHR46728">
    <property type="entry name" value="AN1-TYPE ZINC FINGER PROTEIN 4"/>
    <property type="match status" value="1"/>
</dbReference>
<dbReference type="InterPro" id="IPR035896">
    <property type="entry name" value="AN1-like_Znf"/>
</dbReference>
<dbReference type="CDD" id="cd01802">
    <property type="entry name" value="Ubl_ZFAND4"/>
    <property type="match status" value="1"/>
</dbReference>
<feature type="region of interest" description="Disordered" evidence="5">
    <location>
        <begin position="488"/>
        <end position="512"/>
    </location>
</feature>
<feature type="region of interest" description="Disordered" evidence="5">
    <location>
        <begin position="546"/>
        <end position="571"/>
    </location>
</feature>
<dbReference type="InterPro" id="IPR000626">
    <property type="entry name" value="Ubiquitin-like_dom"/>
</dbReference>
<feature type="compositionally biased region" description="Polar residues" evidence="5">
    <location>
        <begin position="251"/>
        <end position="260"/>
    </location>
</feature>
<keyword evidence="1" id="KW-0479">Metal-binding</keyword>